<dbReference type="Pfam" id="PF17099">
    <property type="entry name" value="TrpP"/>
    <property type="match status" value="1"/>
</dbReference>
<comment type="caution">
    <text evidence="2">The sequence shown here is derived from an EMBL/GenBank/DDBJ whole genome shotgun (WGS) entry which is preliminary data.</text>
</comment>
<keyword evidence="1" id="KW-0472">Membrane</keyword>
<name>A0A1E5LCH8_9BACI</name>
<keyword evidence="1" id="KW-0812">Transmembrane</keyword>
<evidence type="ECO:0000256" key="1">
    <source>
        <dbReference type="SAM" id="Phobius"/>
    </source>
</evidence>
<feature type="transmembrane region" description="Helical" evidence="1">
    <location>
        <begin position="106"/>
        <end position="127"/>
    </location>
</feature>
<reference evidence="2 3" key="1">
    <citation type="submission" date="2016-08" db="EMBL/GenBank/DDBJ databases">
        <title>Genome of Bacillus solimangrovi GH2-4.</title>
        <authorList>
            <person name="Lim S."/>
            <person name="Kim B.-C."/>
        </authorList>
    </citation>
    <scope>NUCLEOTIDE SEQUENCE [LARGE SCALE GENOMIC DNA]</scope>
    <source>
        <strain evidence="2 3">GH2-4</strain>
    </source>
</reference>
<dbReference type="OrthoDB" id="2243651at2"/>
<dbReference type="STRING" id="1305675.BFG57_17955"/>
<dbReference type="AlphaFoldDB" id="A0A1E5LCH8"/>
<dbReference type="InterPro" id="IPR031360">
    <property type="entry name" value="TrpP"/>
</dbReference>
<proteinExistence type="predicted"/>
<protein>
    <submittedName>
        <fullName evidence="2">Tryptophan transporter</fullName>
    </submittedName>
</protein>
<gene>
    <name evidence="2" type="ORF">BFG57_17955</name>
</gene>
<sequence>MNTRVLVSLSLLVGIGTVLHAVMPPLFLGMKADMLLTMMFLGILLFPERKNVLVLSLVTGIVSAITTAFPGGQIANMIDKPITAFCFFGLMLLIRSKQPTVISASILTAIGTLISGTIFLLTALIFFGLPDAFIALFAGVVLPTAIVNTIMMIVIFPIVQAILKRTNIAVQ</sequence>
<feature type="transmembrane region" description="Helical" evidence="1">
    <location>
        <begin position="133"/>
        <end position="159"/>
    </location>
</feature>
<organism evidence="2 3">
    <name type="scientific">Bacillus solimangrovi</name>
    <dbReference type="NCBI Taxonomy" id="1305675"/>
    <lineage>
        <taxon>Bacteria</taxon>
        <taxon>Bacillati</taxon>
        <taxon>Bacillota</taxon>
        <taxon>Bacilli</taxon>
        <taxon>Bacillales</taxon>
        <taxon>Bacillaceae</taxon>
        <taxon>Bacillus</taxon>
    </lineage>
</organism>
<dbReference type="Proteomes" id="UP000095209">
    <property type="component" value="Unassembled WGS sequence"/>
</dbReference>
<feature type="transmembrane region" description="Helical" evidence="1">
    <location>
        <begin position="52"/>
        <end position="71"/>
    </location>
</feature>
<evidence type="ECO:0000313" key="3">
    <source>
        <dbReference type="Proteomes" id="UP000095209"/>
    </source>
</evidence>
<accession>A0A1E5LCH8</accession>
<dbReference type="EMBL" id="MJEH01000049">
    <property type="protein sequence ID" value="OEH91719.1"/>
    <property type="molecule type" value="Genomic_DNA"/>
</dbReference>
<dbReference type="RefSeq" id="WP_069718262.1">
    <property type="nucleotide sequence ID" value="NZ_MJEH01000049.1"/>
</dbReference>
<keyword evidence="3" id="KW-1185">Reference proteome</keyword>
<evidence type="ECO:0000313" key="2">
    <source>
        <dbReference type="EMBL" id="OEH91719.1"/>
    </source>
</evidence>
<keyword evidence="1" id="KW-1133">Transmembrane helix</keyword>